<evidence type="ECO:0000256" key="1">
    <source>
        <dbReference type="ARBA" id="ARBA00004275"/>
    </source>
</evidence>
<keyword evidence="6" id="KW-0456">Lyase</keyword>
<dbReference type="InterPro" id="IPR006108">
    <property type="entry name" value="3HC_DH_C"/>
</dbReference>
<evidence type="ECO:0000256" key="3">
    <source>
        <dbReference type="ARBA" id="ARBA00022963"/>
    </source>
</evidence>
<dbReference type="PANTHER" id="PTHR23309:SF49">
    <property type="entry name" value="PEROXISOMAL BIFUNCTIONAL ENZYME"/>
    <property type="match status" value="1"/>
</dbReference>
<dbReference type="InterPro" id="IPR029045">
    <property type="entry name" value="ClpP/crotonase-like_dom_sf"/>
</dbReference>
<feature type="domain" description="3-hydroxyacyl-CoA dehydrogenase C-terminal" evidence="8">
    <location>
        <begin position="479"/>
        <end position="559"/>
    </location>
</feature>
<dbReference type="InterPro" id="IPR008927">
    <property type="entry name" value="6-PGluconate_DH-like_C_sf"/>
</dbReference>
<keyword evidence="5" id="KW-0413">Isomerase</keyword>
<keyword evidence="4" id="KW-0576">Peroxisome</keyword>
<accession>A0A1G9BIF4</accession>
<sequence>MRPERKGRGAVSAAVSTRMAGEVAVVRFANPPLNTIDASLRDALTKALEEIGAKENARAVVLVGAGRHFAAGPPLEPTEPPEAAPPLAVLCARIEAFPLPVVAAVSGMCLGPGLEIALAAAARVAAPTARLGFPEVTLGLTPRAGGSQRLVRLAGPAAALEILLEGAPVPAARAAAIGLVDQVAEGADPLPEALEVALALASGGRPRRRASEVTTGIADGAALLSEVAIARRAVEGSRLMAPGRIVDCVEAAGLLPWEAALAFESAAFDDCAASAESRALRHVMRAELAADVPGAEAARAARAVRSLGFCDCGARGRWLALRALERGLMVTVAAADGARAAEIRERIEAEGRGRTASGTLSFTLDPGALALTDAVIEAGTGDAAARGARLGALAPRVPSSVPVLALVSEGDELDALRAAAGPVAGGVTGLRLGRRGRLAELVTPADAGADGGAEAAAAMRALALMPVIARGGAISEALRVAMERAAGWLVEAGLGPAEVDRALREAGFAQGPFEAMDAEGLDRAARRLTRAAPGRPPLPLVRRLRDVGRKGRESGRGFYLHAPDGGVSEDARLSELLRGLRAERGELVPHIRPDDALMRVELAMANCGARLIAGGVARAAADIDLVAVHALGYPRWRGGPMMTAELMGVVTARKRLVTYAGDDPEIWDPAPLWLELFKRGLHPAEVTDRELVSSDLPE</sequence>
<name>A0A1G9BIF4_9RHOB</name>
<evidence type="ECO:0000256" key="4">
    <source>
        <dbReference type="ARBA" id="ARBA00023140"/>
    </source>
</evidence>
<dbReference type="SUPFAM" id="SSF52096">
    <property type="entry name" value="ClpP/crotonase"/>
    <property type="match status" value="1"/>
</dbReference>
<dbReference type="CDD" id="cd06558">
    <property type="entry name" value="crotonase-like"/>
    <property type="match status" value="1"/>
</dbReference>
<dbReference type="SUPFAM" id="SSF48179">
    <property type="entry name" value="6-phosphogluconate dehydrogenase C-terminal domain-like"/>
    <property type="match status" value="2"/>
</dbReference>
<dbReference type="Proteomes" id="UP000199328">
    <property type="component" value="Unassembled WGS sequence"/>
</dbReference>
<comment type="subcellular location">
    <subcellularLocation>
        <location evidence="1">Peroxisome</location>
    </subcellularLocation>
</comment>
<dbReference type="Gene3D" id="3.90.226.10">
    <property type="entry name" value="2-enoyl-CoA Hydratase, Chain A, domain 1"/>
    <property type="match status" value="1"/>
</dbReference>
<dbReference type="PANTHER" id="PTHR23309">
    <property type="entry name" value="3-HYDROXYACYL-COA DEHYROGENASE"/>
    <property type="match status" value="1"/>
</dbReference>
<protein>
    <submittedName>
        <fullName evidence="9">3-hydroxyacyl-CoA dehydrogenase</fullName>
    </submittedName>
</protein>
<evidence type="ECO:0000313" key="9">
    <source>
        <dbReference type="EMBL" id="SDK38635.1"/>
    </source>
</evidence>
<organism evidence="9 10">
    <name type="scientific">Meinhardsimonia xiamenensis</name>
    <dbReference type="NCBI Taxonomy" id="990712"/>
    <lineage>
        <taxon>Bacteria</taxon>
        <taxon>Pseudomonadati</taxon>
        <taxon>Pseudomonadota</taxon>
        <taxon>Alphaproteobacteria</taxon>
        <taxon>Rhodobacterales</taxon>
        <taxon>Paracoccaceae</taxon>
        <taxon>Meinhardsimonia</taxon>
    </lineage>
</organism>
<evidence type="ECO:0000256" key="2">
    <source>
        <dbReference type="ARBA" id="ARBA00011245"/>
    </source>
</evidence>
<comment type="subunit">
    <text evidence="2">Monomer.</text>
</comment>
<evidence type="ECO:0000259" key="8">
    <source>
        <dbReference type="Pfam" id="PF00725"/>
    </source>
</evidence>
<gene>
    <name evidence="9" type="ORF">SAMN05216257_102538</name>
</gene>
<evidence type="ECO:0000256" key="5">
    <source>
        <dbReference type="ARBA" id="ARBA00023235"/>
    </source>
</evidence>
<evidence type="ECO:0000313" key="10">
    <source>
        <dbReference type="Proteomes" id="UP000199328"/>
    </source>
</evidence>
<keyword evidence="3" id="KW-0442">Lipid degradation</keyword>
<dbReference type="GO" id="GO:0016616">
    <property type="term" value="F:oxidoreductase activity, acting on the CH-OH group of donors, NAD or NADP as acceptor"/>
    <property type="evidence" value="ECO:0007669"/>
    <property type="project" value="InterPro"/>
</dbReference>
<dbReference type="InterPro" id="IPR001753">
    <property type="entry name" value="Enoyl-CoA_hydra/iso"/>
</dbReference>
<keyword evidence="10" id="KW-1185">Reference proteome</keyword>
<dbReference type="Gene3D" id="1.10.1040.50">
    <property type="match status" value="1"/>
</dbReference>
<dbReference type="EMBL" id="FNFV01000002">
    <property type="protein sequence ID" value="SDK38635.1"/>
    <property type="molecule type" value="Genomic_DNA"/>
</dbReference>
<dbReference type="Pfam" id="PF00725">
    <property type="entry name" value="3HCDH"/>
    <property type="match status" value="1"/>
</dbReference>
<proteinExistence type="predicted"/>
<dbReference type="STRING" id="990712.SAMN05216257_102538"/>
<dbReference type="GO" id="GO:0006631">
    <property type="term" value="P:fatty acid metabolic process"/>
    <property type="evidence" value="ECO:0007669"/>
    <property type="project" value="InterPro"/>
</dbReference>
<reference evidence="10" key="1">
    <citation type="submission" date="2016-10" db="EMBL/GenBank/DDBJ databases">
        <authorList>
            <person name="Varghese N."/>
            <person name="Submissions S."/>
        </authorList>
    </citation>
    <scope>NUCLEOTIDE SEQUENCE [LARGE SCALE GENOMIC DNA]</scope>
    <source>
        <strain evidence="10">CGMCC 1.10789</strain>
    </source>
</reference>
<dbReference type="GO" id="GO:0016042">
    <property type="term" value="P:lipid catabolic process"/>
    <property type="evidence" value="ECO:0007669"/>
    <property type="project" value="UniProtKB-KW"/>
</dbReference>
<dbReference type="GO" id="GO:0016853">
    <property type="term" value="F:isomerase activity"/>
    <property type="evidence" value="ECO:0007669"/>
    <property type="project" value="UniProtKB-KW"/>
</dbReference>
<evidence type="ECO:0000256" key="6">
    <source>
        <dbReference type="ARBA" id="ARBA00023239"/>
    </source>
</evidence>
<dbReference type="Pfam" id="PF00378">
    <property type="entry name" value="ECH_1"/>
    <property type="match status" value="1"/>
</dbReference>
<keyword evidence="3" id="KW-0443">Lipid metabolism</keyword>
<dbReference type="AlphaFoldDB" id="A0A1G9BIF4"/>
<dbReference type="GO" id="GO:0004300">
    <property type="term" value="F:enoyl-CoA hydratase activity"/>
    <property type="evidence" value="ECO:0007669"/>
    <property type="project" value="UniProtKB-ARBA"/>
</dbReference>
<keyword evidence="7" id="KW-0511">Multifunctional enzyme</keyword>
<evidence type="ECO:0000256" key="7">
    <source>
        <dbReference type="ARBA" id="ARBA00023268"/>
    </source>
</evidence>